<evidence type="ECO:0000256" key="1">
    <source>
        <dbReference type="SAM" id="Phobius"/>
    </source>
</evidence>
<feature type="transmembrane region" description="Helical" evidence="1">
    <location>
        <begin position="234"/>
        <end position="255"/>
    </location>
</feature>
<feature type="transmembrane region" description="Helical" evidence="1">
    <location>
        <begin position="307"/>
        <end position="326"/>
    </location>
</feature>
<dbReference type="PANTHER" id="PTHR39084">
    <property type="entry name" value="MEMBRANE PROTEIN-RELATED"/>
    <property type="match status" value="1"/>
</dbReference>
<feature type="transmembrane region" description="Helical" evidence="1">
    <location>
        <begin position="338"/>
        <end position="357"/>
    </location>
</feature>
<sequence>MPDMLETLLDLSTALSIGLLVGTERGWRAREEAESRQIAGIRTYALTGLLGGFAALLASHLGPAVWVGMLVAVALLAIAGYLGDIQRSGDQGMTSEIAMFATFILGSLAMTEGRLLAAGGGIVVALLLSLKEPLQAALKLLDAKELSAILKLLFISVVLLPVLPNQGYGPWEVFNPYATWWMVVLIAGLGFVAYLAIRIVGTSKGLLLTAVVGSIVSSTAMTITLSHLHERKSLRPLLACGLLATSAMMFPRVLLEVSAVNPALLGKLLAPLLVATLVYAGGAFLFWRRAGQDDNNPTAEPPLKNPFELMPALRFAALLALILFLVEAARHYLGDVGVYLVALISGLADVDAITLSLSSSARIDLDPTVATHGIALAALSNSLVKGVLIAIIGGSHLARLTFPVIIAGLLAGGVVMLML</sequence>
<feature type="transmembrane region" description="Helical" evidence="1">
    <location>
        <begin position="178"/>
        <end position="197"/>
    </location>
</feature>
<proteinExistence type="predicted"/>
<feature type="transmembrane region" description="Helical" evidence="1">
    <location>
        <begin position="206"/>
        <end position="228"/>
    </location>
</feature>
<feature type="domain" description="DUF4010" evidence="3">
    <location>
        <begin position="184"/>
        <end position="393"/>
    </location>
</feature>
<feature type="transmembrane region" description="Helical" evidence="1">
    <location>
        <begin position="400"/>
        <end position="418"/>
    </location>
</feature>
<dbReference type="Pfam" id="PF02308">
    <property type="entry name" value="MgtC"/>
    <property type="match status" value="1"/>
</dbReference>
<keyword evidence="1" id="KW-0812">Transmembrane</keyword>
<evidence type="ECO:0000259" key="3">
    <source>
        <dbReference type="Pfam" id="PF13194"/>
    </source>
</evidence>
<gene>
    <name evidence="4" type="ORF">JFY56_18570</name>
</gene>
<feature type="transmembrane region" description="Helical" evidence="1">
    <location>
        <begin position="369"/>
        <end position="393"/>
    </location>
</feature>
<organism evidence="4 5">
    <name type="scientific">Pseudomonas schmalbachii</name>
    <dbReference type="NCBI Taxonomy" id="2816993"/>
    <lineage>
        <taxon>Bacteria</taxon>
        <taxon>Pseudomonadati</taxon>
        <taxon>Pseudomonadota</taxon>
        <taxon>Gammaproteobacteria</taxon>
        <taxon>Pseudomonadales</taxon>
        <taxon>Pseudomonadaceae</taxon>
        <taxon>Pseudomonas</taxon>
    </lineage>
</organism>
<evidence type="ECO:0000313" key="4">
    <source>
        <dbReference type="EMBL" id="MBO3277228.1"/>
    </source>
</evidence>
<evidence type="ECO:0000313" key="5">
    <source>
        <dbReference type="Proteomes" id="UP000669060"/>
    </source>
</evidence>
<name>A0ABS3TVR8_9PSED</name>
<dbReference type="PANTHER" id="PTHR39084:SF1">
    <property type="entry name" value="DUF4010 DOMAIN-CONTAINING PROTEIN"/>
    <property type="match status" value="1"/>
</dbReference>
<dbReference type="InterPro" id="IPR049177">
    <property type="entry name" value="MgtC_SapB_SrpB_YhiD_N"/>
</dbReference>
<feature type="transmembrane region" description="Helical" evidence="1">
    <location>
        <begin position="267"/>
        <end position="287"/>
    </location>
</feature>
<dbReference type="EMBL" id="JAELYA010000007">
    <property type="protein sequence ID" value="MBO3277228.1"/>
    <property type="molecule type" value="Genomic_DNA"/>
</dbReference>
<accession>A0ABS3TVR8</accession>
<dbReference type="Pfam" id="PF13194">
    <property type="entry name" value="DUF4010"/>
    <property type="match status" value="1"/>
</dbReference>
<dbReference type="RefSeq" id="WP_208315443.1">
    <property type="nucleotide sequence ID" value="NZ_JAELYA010000007.1"/>
</dbReference>
<keyword evidence="5" id="KW-1185">Reference proteome</keyword>
<feature type="transmembrane region" description="Helical" evidence="1">
    <location>
        <begin position="64"/>
        <end position="82"/>
    </location>
</feature>
<evidence type="ECO:0000259" key="2">
    <source>
        <dbReference type="Pfam" id="PF02308"/>
    </source>
</evidence>
<comment type="caution">
    <text evidence="4">The sequence shown here is derived from an EMBL/GenBank/DDBJ whole genome shotgun (WGS) entry which is preliminary data.</text>
</comment>
<keyword evidence="1" id="KW-1133">Transmembrane helix</keyword>
<dbReference type="Proteomes" id="UP000669060">
    <property type="component" value="Unassembled WGS sequence"/>
</dbReference>
<keyword evidence="1" id="KW-0472">Membrane</keyword>
<dbReference type="InterPro" id="IPR025105">
    <property type="entry name" value="DUF4010"/>
</dbReference>
<feature type="transmembrane region" description="Helical" evidence="1">
    <location>
        <begin position="38"/>
        <end position="58"/>
    </location>
</feature>
<feature type="domain" description="MgtC/SapB/SrpB/YhiD N-terminal" evidence="2">
    <location>
        <begin position="11"/>
        <end position="135"/>
    </location>
</feature>
<reference evidence="4 5" key="1">
    <citation type="submission" date="2020-12" db="EMBL/GenBank/DDBJ databases">
        <title>Pseudomonas schmalbachii sp. nov. isolated from millipede gut.</title>
        <authorList>
            <person name="Shelomi M."/>
        </authorList>
    </citation>
    <scope>NUCLEOTIDE SEQUENCE [LARGE SCALE GENOMIC DNA]</scope>
    <source>
        <strain evidence="4 5">Milli4</strain>
    </source>
</reference>
<protein>
    <submittedName>
        <fullName evidence="4">MgtC/SapB family protein</fullName>
    </submittedName>
</protein>
<feature type="transmembrane region" description="Helical" evidence="1">
    <location>
        <begin position="146"/>
        <end position="163"/>
    </location>
</feature>